<dbReference type="HOGENOM" id="CLU_057288_0_0_7"/>
<dbReference type="Proteomes" id="UP000007803">
    <property type="component" value="Chromosome"/>
</dbReference>
<dbReference type="EMBL" id="CP002205">
    <property type="protein sequence ID" value="ADN09626.1"/>
    <property type="molecule type" value="Genomic_DNA"/>
</dbReference>
<dbReference type="STRING" id="563040.Saut_1579"/>
<proteinExistence type="predicted"/>
<accession>E0UV44</accession>
<organism evidence="2 3">
    <name type="scientific">Sulfurimonas autotrophica (strain ATCC BAA-671 / DSM 16294 / JCM 11897 / OK10)</name>
    <dbReference type="NCBI Taxonomy" id="563040"/>
    <lineage>
        <taxon>Bacteria</taxon>
        <taxon>Pseudomonadati</taxon>
        <taxon>Campylobacterota</taxon>
        <taxon>Epsilonproteobacteria</taxon>
        <taxon>Campylobacterales</taxon>
        <taxon>Sulfurimonadaceae</taxon>
        <taxon>Sulfurimonas</taxon>
    </lineage>
</organism>
<feature type="transmembrane region" description="Helical" evidence="1">
    <location>
        <begin position="90"/>
        <end position="123"/>
    </location>
</feature>
<feature type="transmembrane region" description="Helical" evidence="1">
    <location>
        <begin position="58"/>
        <end position="78"/>
    </location>
</feature>
<dbReference type="OrthoDB" id="5362731at2"/>
<keyword evidence="1" id="KW-0472">Membrane</keyword>
<feature type="transmembrane region" description="Helical" evidence="1">
    <location>
        <begin position="285"/>
        <end position="304"/>
    </location>
</feature>
<feature type="transmembrane region" description="Helical" evidence="1">
    <location>
        <begin position="198"/>
        <end position="217"/>
    </location>
</feature>
<evidence type="ECO:0000313" key="3">
    <source>
        <dbReference type="Proteomes" id="UP000007803"/>
    </source>
</evidence>
<evidence type="ECO:0000256" key="1">
    <source>
        <dbReference type="SAM" id="Phobius"/>
    </source>
</evidence>
<feature type="transmembrane region" description="Helical" evidence="1">
    <location>
        <begin position="138"/>
        <end position="161"/>
    </location>
</feature>
<evidence type="ECO:0000313" key="2">
    <source>
        <dbReference type="EMBL" id="ADN09626.1"/>
    </source>
</evidence>
<feature type="transmembrane region" description="Helical" evidence="1">
    <location>
        <begin position="253"/>
        <end position="273"/>
    </location>
</feature>
<dbReference type="RefSeq" id="WP_013327379.1">
    <property type="nucleotide sequence ID" value="NC_014506.1"/>
</dbReference>
<feature type="transmembrane region" description="Helical" evidence="1">
    <location>
        <begin position="229"/>
        <end position="247"/>
    </location>
</feature>
<reference evidence="3" key="1">
    <citation type="journal article" date="2010" name="Stand. Genomic Sci.">
        <title>Complete genome sequence of Sulfurimonas autotrophica type strain (OK10).</title>
        <authorList>
            <person name="Sikorski J."/>
            <person name="Munk C."/>
            <person name="Lapidus A."/>
            <person name="Djao O."/>
            <person name="Lucas S."/>
            <person name="Glavina Del Rio T."/>
            <person name="Nolan M."/>
            <person name="Tice H."/>
            <person name="Han C."/>
            <person name="Cheng J."/>
            <person name="Tapia R."/>
            <person name="Goodwin L."/>
            <person name="Pitluck S."/>
            <person name="Liolios K."/>
            <person name="Ivanova N."/>
            <person name="Mavromatis K."/>
            <person name="Mikhailova N."/>
            <person name="Pati A."/>
            <person name="Sims D."/>
            <person name="Meincke L."/>
            <person name="Brettin T."/>
            <person name="Detter J."/>
            <person name="Chen A."/>
            <person name="Palaniappan K."/>
            <person name="Land M."/>
            <person name="Hauser L."/>
            <person name="Chang Y."/>
            <person name="Jeffries C."/>
            <person name="Rohde M."/>
            <person name="Lang E."/>
            <person name="Spring S."/>
            <person name="Goker M."/>
            <person name="Woyke T."/>
            <person name="Bristow J."/>
            <person name="Eisen J."/>
            <person name="Markowitz V."/>
            <person name="Hugenholtz P."/>
            <person name="Kyrpides N."/>
            <person name="Klenk H."/>
        </authorList>
    </citation>
    <scope>NUCLEOTIDE SEQUENCE [LARGE SCALE GENOMIC DNA]</scope>
    <source>
        <strain evidence="3">ATCC BAA-671 / DSM 16294 / JCM 11897 / OK10</strain>
    </source>
</reference>
<feature type="transmembrane region" description="Helical" evidence="1">
    <location>
        <begin position="168"/>
        <end position="186"/>
    </location>
</feature>
<dbReference type="eggNOG" id="COG1807">
    <property type="taxonomic scope" value="Bacteria"/>
</dbReference>
<gene>
    <name evidence="2" type="ordered locus">Saut_1579</name>
</gene>
<dbReference type="AlphaFoldDB" id="E0UV44"/>
<name>E0UV44_SULAO</name>
<keyword evidence="3" id="KW-1185">Reference proteome</keyword>
<protein>
    <submittedName>
        <fullName evidence="2">Putative integral membrane protein</fullName>
    </submittedName>
</protein>
<dbReference type="KEGG" id="sua:Saut_1579"/>
<keyword evidence="1" id="KW-0812">Transmembrane</keyword>
<sequence>MKYRIILFIILGFDALILFFQTSQISISPSEAALLYEHTSFLQKLVKFSLNIFGQNDFGLRFVMILFHLSSAWLLYQISVRYLKLQRNRLWLVVVFVLLPGVISAALVVSHAGLIIFGLFLYIYLSQKLNDYYVCTLLFAYALLDAGFIYLFLGLAIYYIFQKNKILIFYNLFLVGLSIYIYGLNISGVPSGHFLDTIGVYSAIFTPIIFIYLFYILYRGYLNDESDKIWYIASTALLFSLLLSFRQRVEIELFAPYLILALPLAAKTFAHSYRVRLKNFRKRYRAIFVLAFVFLIFNTLLVLFNKELYLLLDNPKKHFAYKMHIAKELANKLKAMNIFCLTTNKDMQSRLKFYSINKCDKNILKEIELDSNQKNNVTISYKNKVLYRANVTKLNNK</sequence>
<keyword evidence="1" id="KW-1133">Transmembrane helix</keyword>